<feature type="domain" description="Glycosyltransferase 2-like" evidence="2">
    <location>
        <begin position="8"/>
        <end position="126"/>
    </location>
</feature>
<name>A0A7V5PPA3_CALAY</name>
<reference evidence="3" key="1">
    <citation type="journal article" date="2020" name="mSystems">
        <title>Genome- and Community-Level Interaction Insights into Carbon Utilization and Element Cycling Functions of Hydrothermarchaeota in Hydrothermal Sediment.</title>
        <authorList>
            <person name="Zhou Z."/>
            <person name="Liu Y."/>
            <person name="Xu W."/>
            <person name="Pan J."/>
            <person name="Luo Z.H."/>
            <person name="Li M."/>
        </authorList>
    </citation>
    <scope>NUCLEOTIDE SEQUENCE [LARGE SCALE GENOMIC DNA]</scope>
    <source>
        <strain evidence="3">HyVt-527</strain>
    </source>
</reference>
<dbReference type="AlphaFoldDB" id="A0A7V5PPA3"/>
<dbReference type="PANTHER" id="PTHR43630:SF2">
    <property type="entry name" value="GLYCOSYLTRANSFERASE"/>
    <property type="match status" value="1"/>
</dbReference>
<dbReference type="InterPro" id="IPR001173">
    <property type="entry name" value="Glyco_trans_2-like"/>
</dbReference>
<dbReference type="Gene3D" id="3.90.550.10">
    <property type="entry name" value="Spore Coat Polysaccharide Biosynthesis Protein SpsA, Chain A"/>
    <property type="match status" value="1"/>
</dbReference>
<dbReference type="CDD" id="cd02511">
    <property type="entry name" value="Beta4Glucosyltransferase"/>
    <property type="match status" value="1"/>
</dbReference>
<proteinExistence type="inferred from homology"/>
<gene>
    <name evidence="3" type="ORF">ENJ89_04125</name>
</gene>
<accession>A0A7V5PPA3</accession>
<sequence>MARKHKISVFMPVQNVADIIRPALESVQWADEVFVVDAYSTDRTVEICKEYPNVKVVQHEYENSGAQRTWGMPRVSHEWVFILDSDERCTPELQKEIEQILSQDEIPYDGFFVHLKTRFYGRLQNHDRYLGYKGMRLVRKSGYTQYKLRRVHSKLDIKNRSMIKNKKAYIIPEPIRDFKSHQQKMARYAQWAAEDMFEQGKKARWYHFTLRPFYKFINHYFFKLGFLDGLRGLIL</sequence>
<evidence type="ECO:0000313" key="3">
    <source>
        <dbReference type="EMBL" id="HHJ52360.1"/>
    </source>
</evidence>
<protein>
    <submittedName>
        <fullName evidence="3">Glycosyltransferase family 2 protein</fullName>
    </submittedName>
</protein>
<feature type="non-terminal residue" evidence="3">
    <location>
        <position position="235"/>
    </location>
</feature>
<dbReference type="Pfam" id="PF00535">
    <property type="entry name" value="Glycos_transf_2"/>
    <property type="match status" value="1"/>
</dbReference>
<comment type="caution">
    <text evidence="3">The sequence shown here is derived from an EMBL/GenBank/DDBJ whole genome shotgun (WGS) entry which is preliminary data.</text>
</comment>
<evidence type="ECO:0000259" key="2">
    <source>
        <dbReference type="Pfam" id="PF00535"/>
    </source>
</evidence>
<organism evidence="3">
    <name type="scientific">Caldithrix abyssi</name>
    <dbReference type="NCBI Taxonomy" id="187145"/>
    <lineage>
        <taxon>Bacteria</taxon>
        <taxon>Pseudomonadati</taxon>
        <taxon>Calditrichota</taxon>
        <taxon>Calditrichia</taxon>
        <taxon>Calditrichales</taxon>
        <taxon>Calditrichaceae</taxon>
        <taxon>Caldithrix</taxon>
    </lineage>
</organism>
<dbReference type="PANTHER" id="PTHR43630">
    <property type="entry name" value="POLY-BETA-1,6-N-ACETYL-D-GLUCOSAMINE SYNTHASE"/>
    <property type="match status" value="1"/>
</dbReference>
<comment type="similarity">
    <text evidence="1">Belongs to the glycosyltransferase 2 family. WaaE/KdtX subfamily.</text>
</comment>
<dbReference type="InterPro" id="IPR029044">
    <property type="entry name" value="Nucleotide-diphossugar_trans"/>
</dbReference>
<evidence type="ECO:0000256" key="1">
    <source>
        <dbReference type="ARBA" id="ARBA00038494"/>
    </source>
</evidence>
<dbReference type="EMBL" id="DROD01000277">
    <property type="protein sequence ID" value="HHJ52360.1"/>
    <property type="molecule type" value="Genomic_DNA"/>
</dbReference>
<dbReference type="Proteomes" id="UP000886124">
    <property type="component" value="Unassembled WGS sequence"/>
</dbReference>
<dbReference type="SUPFAM" id="SSF53448">
    <property type="entry name" value="Nucleotide-diphospho-sugar transferases"/>
    <property type="match status" value="1"/>
</dbReference>